<proteinExistence type="predicted"/>
<accession>A0A6F8YUI4</accession>
<dbReference type="KEGG" id="psuu:Psuf_069110"/>
<dbReference type="SUPFAM" id="SSF48452">
    <property type="entry name" value="TPR-like"/>
    <property type="match status" value="1"/>
</dbReference>
<reference evidence="1 2" key="1">
    <citation type="submission" date="2020-03" db="EMBL/GenBank/DDBJ databases">
        <title>Whole genome shotgun sequence of Phytohabitans suffuscus NBRC 105367.</title>
        <authorList>
            <person name="Komaki H."/>
            <person name="Tamura T."/>
        </authorList>
    </citation>
    <scope>NUCLEOTIDE SEQUENCE [LARGE SCALE GENOMIC DNA]</scope>
    <source>
        <strain evidence="1 2">NBRC 105367</strain>
    </source>
</reference>
<evidence type="ECO:0000313" key="1">
    <source>
        <dbReference type="EMBL" id="BCB89598.1"/>
    </source>
</evidence>
<dbReference type="SMART" id="SM00028">
    <property type="entry name" value="TPR"/>
    <property type="match status" value="2"/>
</dbReference>
<dbReference type="EMBL" id="AP022871">
    <property type="protein sequence ID" value="BCB89598.1"/>
    <property type="molecule type" value="Genomic_DNA"/>
</dbReference>
<organism evidence="1 2">
    <name type="scientific">Phytohabitans suffuscus</name>
    <dbReference type="NCBI Taxonomy" id="624315"/>
    <lineage>
        <taxon>Bacteria</taxon>
        <taxon>Bacillati</taxon>
        <taxon>Actinomycetota</taxon>
        <taxon>Actinomycetes</taxon>
        <taxon>Micromonosporales</taxon>
        <taxon>Micromonosporaceae</taxon>
    </lineage>
</organism>
<dbReference type="InterPro" id="IPR011990">
    <property type="entry name" value="TPR-like_helical_dom_sf"/>
</dbReference>
<dbReference type="AlphaFoldDB" id="A0A6F8YUI4"/>
<evidence type="ECO:0000313" key="2">
    <source>
        <dbReference type="Proteomes" id="UP000503011"/>
    </source>
</evidence>
<dbReference type="Pfam" id="PF13424">
    <property type="entry name" value="TPR_12"/>
    <property type="match status" value="1"/>
</dbReference>
<dbReference type="Proteomes" id="UP000503011">
    <property type="component" value="Chromosome"/>
</dbReference>
<keyword evidence="2" id="KW-1185">Reference proteome</keyword>
<reference evidence="1 2" key="2">
    <citation type="submission" date="2020-03" db="EMBL/GenBank/DDBJ databases">
        <authorList>
            <person name="Ichikawa N."/>
            <person name="Kimura A."/>
            <person name="Kitahashi Y."/>
            <person name="Uohara A."/>
        </authorList>
    </citation>
    <scope>NUCLEOTIDE SEQUENCE [LARGE SCALE GENOMIC DNA]</scope>
    <source>
        <strain evidence="1 2">NBRC 105367</strain>
    </source>
</reference>
<gene>
    <name evidence="1" type="ORF">Psuf_069110</name>
</gene>
<dbReference type="Gene3D" id="1.25.40.10">
    <property type="entry name" value="Tetratricopeptide repeat domain"/>
    <property type="match status" value="1"/>
</dbReference>
<protein>
    <submittedName>
        <fullName evidence="1">Uncharacterized protein</fullName>
    </submittedName>
</protein>
<sequence length="112" mass="12046">MLRTVVAPDDEAEALNHLGTLRRLTGHSDQARALHQEALTIAHDHGHRIEEARALEGIGRAAADLGNTAFAAVHLQQALRLYQALGVPEATQVAADLAAVHPRPQHRGQPQP</sequence>
<dbReference type="InterPro" id="IPR019734">
    <property type="entry name" value="TPR_rpt"/>
</dbReference>
<name>A0A6F8YUI4_9ACTN</name>